<feature type="transmembrane region" description="Helical" evidence="9">
    <location>
        <begin position="150"/>
        <end position="167"/>
    </location>
</feature>
<keyword evidence="4 9" id="KW-0378">Hydrolase</keyword>
<keyword evidence="9" id="KW-0443">Lipid metabolism</keyword>
<dbReference type="Pfam" id="PF05875">
    <property type="entry name" value="Ceramidase"/>
    <property type="match status" value="1"/>
</dbReference>
<organism evidence="10 11">
    <name type="scientific">Octopus sinensis</name>
    <name type="common">East Asian common octopus</name>
    <dbReference type="NCBI Taxonomy" id="2607531"/>
    <lineage>
        <taxon>Eukaryota</taxon>
        <taxon>Metazoa</taxon>
        <taxon>Spiralia</taxon>
        <taxon>Lophotrochozoa</taxon>
        <taxon>Mollusca</taxon>
        <taxon>Cephalopoda</taxon>
        <taxon>Coleoidea</taxon>
        <taxon>Octopodiformes</taxon>
        <taxon>Octopoda</taxon>
        <taxon>Incirrata</taxon>
        <taxon>Octopodidae</taxon>
        <taxon>Octopus</taxon>
    </lineage>
</organism>
<evidence type="ECO:0000256" key="2">
    <source>
        <dbReference type="ARBA" id="ARBA00009780"/>
    </source>
</evidence>
<name>A0A6P7SW03_9MOLL</name>
<comment type="function">
    <text evidence="9">Hydrolyzes the sphingolipid ceramide into sphingosine and free fatty acid.</text>
</comment>
<keyword evidence="3 9" id="KW-0812">Transmembrane</keyword>
<evidence type="ECO:0000256" key="6">
    <source>
        <dbReference type="ARBA" id="ARBA00023136"/>
    </source>
</evidence>
<evidence type="ECO:0000256" key="8">
    <source>
        <dbReference type="PIRSR" id="PIRSR608901-2"/>
    </source>
</evidence>
<dbReference type="GO" id="GO:0046872">
    <property type="term" value="F:metal ion binding"/>
    <property type="evidence" value="ECO:0007669"/>
    <property type="project" value="UniProtKB-KW"/>
</dbReference>
<proteinExistence type="inferred from homology"/>
<reference evidence="11" key="1">
    <citation type="submission" date="2025-08" db="UniProtKB">
        <authorList>
            <consortium name="RefSeq"/>
        </authorList>
    </citation>
    <scope>IDENTIFICATION</scope>
</reference>
<gene>
    <name evidence="11" type="primary">LOC115216707</name>
</gene>
<feature type="binding site" evidence="7">
    <location>
        <position position="36"/>
    </location>
    <ligand>
        <name>Ca(2+)</name>
        <dbReference type="ChEBI" id="CHEBI:29108"/>
    </ligand>
</feature>
<dbReference type="InterPro" id="IPR008901">
    <property type="entry name" value="ACER"/>
</dbReference>
<keyword evidence="10" id="KW-1185">Reference proteome</keyword>
<sequence>MAPPYGTDTASGYWGTVTSTIDWCEENYVVTEYIAEFWNTISNVVMIIPPVFLAVLALRQKLEMRLLMCNISLLMVGVGSWCFHMTLLYSMQLLDELPMIWGTSFLVYSFAEISSPPGHQNRRLQIFLFIYCVVVTAVYLLIKNPVFHEFAYGLLVVSLVVFAMKVIRKCEHNLILVISGMSIYLFGFLLWNIDNNFCPRIRSVRWNLGTLGPISQLHAWWHLLAGIGTYLAIIFCIHTRYLYLKKDPSIKFLVGFCPYIDIPKMKNHYKKRSQDNGYLPQPNCKKL</sequence>
<feature type="transmembrane region" description="Helical" evidence="9">
    <location>
        <begin position="37"/>
        <end position="58"/>
    </location>
</feature>
<feature type="transmembrane region" description="Helical" evidence="9">
    <location>
        <begin position="70"/>
        <end position="91"/>
    </location>
</feature>
<feature type="binding site" evidence="8">
    <location>
        <position position="218"/>
    </location>
    <ligand>
        <name>Zn(2+)</name>
        <dbReference type="ChEBI" id="CHEBI:29105"/>
        <note>catalytic</note>
    </ligand>
</feature>
<dbReference type="PANTHER" id="PTHR46187">
    <property type="entry name" value="ALKALINE CERAMIDASE 3"/>
    <property type="match status" value="1"/>
</dbReference>
<feature type="transmembrane region" description="Helical" evidence="9">
    <location>
        <begin position="174"/>
        <end position="193"/>
    </location>
</feature>
<dbReference type="GO" id="GO:0005789">
    <property type="term" value="C:endoplasmic reticulum membrane"/>
    <property type="evidence" value="ECO:0007669"/>
    <property type="project" value="TreeGrafter"/>
</dbReference>
<keyword evidence="7" id="KW-0479">Metal-binding</keyword>
<accession>A0A6P7SW03</accession>
<dbReference type="PANTHER" id="PTHR46187:SF3">
    <property type="entry name" value="ALKALINE CERAMIDASE 3"/>
    <property type="match status" value="1"/>
</dbReference>
<feature type="binding site" evidence="8">
    <location>
        <position position="222"/>
    </location>
    <ligand>
        <name>Zn(2+)</name>
        <dbReference type="ChEBI" id="CHEBI:29105"/>
        <note>catalytic</note>
    </ligand>
</feature>
<evidence type="ECO:0000256" key="7">
    <source>
        <dbReference type="PIRSR" id="PIRSR608901-1"/>
    </source>
</evidence>
<protein>
    <recommendedName>
        <fullName evidence="9">Alkaline ceramidase</fullName>
        <ecNumber evidence="9">3.5.1.-</ecNumber>
    </recommendedName>
</protein>
<dbReference type="GO" id="GO:0006672">
    <property type="term" value="P:ceramide metabolic process"/>
    <property type="evidence" value="ECO:0007669"/>
    <property type="project" value="InterPro"/>
</dbReference>
<feature type="transmembrane region" description="Helical" evidence="9">
    <location>
        <begin position="97"/>
        <end position="114"/>
    </location>
</feature>
<keyword evidence="5 9" id="KW-1133">Transmembrane helix</keyword>
<feature type="binding site" evidence="7">
    <location>
        <position position="22"/>
    </location>
    <ligand>
        <name>Ca(2+)</name>
        <dbReference type="ChEBI" id="CHEBI:29108"/>
    </ligand>
</feature>
<evidence type="ECO:0000313" key="10">
    <source>
        <dbReference type="Proteomes" id="UP000515154"/>
    </source>
</evidence>
<feature type="binding site" evidence="7">
    <location>
        <position position="27"/>
    </location>
    <ligand>
        <name>Ca(2+)</name>
        <dbReference type="ChEBI" id="CHEBI:29108"/>
    </ligand>
</feature>
<dbReference type="GO" id="GO:0071602">
    <property type="term" value="P:phytosphingosine biosynthetic process"/>
    <property type="evidence" value="ECO:0007669"/>
    <property type="project" value="TreeGrafter"/>
</dbReference>
<evidence type="ECO:0000256" key="5">
    <source>
        <dbReference type="ARBA" id="ARBA00022989"/>
    </source>
</evidence>
<dbReference type="KEGG" id="osn:115216707"/>
<comment type="similarity">
    <text evidence="2 9">Belongs to the alkaline ceramidase family.</text>
</comment>
<feature type="binding site" evidence="7">
    <location>
        <position position="25"/>
    </location>
    <ligand>
        <name>Ca(2+)</name>
        <dbReference type="ChEBI" id="CHEBI:29108"/>
    </ligand>
</feature>
<evidence type="ECO:0000256" key="4">
    <source>
        <dbReference type="ARBA" id="ARBA00022801"/>
    </source>
</evidence>
<evidence type="ECO:0000256" key="3">
    <source>
        <dbReference type="ARBA" id="ARBA00022692"/>
    </source>
</evidence>
<dbReference type="AlphaFoldDB" id="A0A6P7SW03"/>
<keyword evidence="7" id="KW-0106">Calcium</keyword>
<feature type="binding site" evidence="8">
    <location>
        <position position="84"/>
    </location>
    <ligand>
        <name>Zn(2+)</name>
        <dbReference type="ChEBI" id="CHEBI:29105"/>
        <note>catalytic</note>
    </ligand>
</feature>
<evidence type="ECO:0000256" key="9">
    <source>
        <dbReference type="RuleBase" id="RU364079"/>
    </source>
</evidence>
<feature type="transmembrane region" description="Helical" evidence="9">
    <location>
        <begin position="126"/>
        <end position="144"/>
    </location>
</feature>
<evidence type="ECO:0000256" key="1">
    <source>
        <dbReference type="ARBA" id="ARBA00004141"/>
    </source>
</evidence>
<keyword evidence="6 9" id="KW-0472">Membrane</keyword>
<dbReference type="GO" id="GO:0016811">
    <property type="term" value="F:hydrolase activity, acting on carbon-nitrogen (but not peptide) bonds, in linear amides"/>
    <property type="evidence" value="ECO:0007669"/>
    <property type="project" value="InterPro"/>
</dbReference>
<dbReference type="RefSeq" id="XP_029642101.1">
    <property type="nucleotide sequence ID" value="XM_029786241.2"/>
</dbReference>
<evidence type="ECO:0000313" key="11">
    <source>
        <dbReference type="RefSeq" id="XP_029642101.1"/>
    </source>
</evidence>
<dbReference type="Proteomes" id="UP000515154">
    <property type="component" value="Linkage group LG10"/>
</dbReference>
<comment type="cofactor">
    <cofactor evidence="8">
        <name>Zn(2+)</name>
        <dbReference type="ChEBI" id="CHEBI:29105"/>
    </cofactor>
</comment>
<comment type="subcellular location">
    <subcellularLocation>
        <location evidence="1">Membrane</location>
        <topology evidence="1">Multi-pass membrane protein</topology>
    </subcellularLocation>
</comment>
<feature type="transmembrane region" description="Helical" evidence="9">
    <location>
        <begin position="219"/>
        <end position="243"/>
    </location>
</feature>
<feature type="binding site" evidence="7">
    <location>
        <position position="23"/>
    </location>
    <ligand>
        <name>Ca(2+)</name>
        <dbReference type="ChEBI" id="CHEBI:29108"/>
    </ligand>
</feature>
<dbReference type="EC" id="3.5.1.-" evidence="9"/>
<keyword evidence="8" id="KW-0862">Zinc</keyword>